<feature type="compositionally biased region" description="Basic residues" evidence="8">
    <location>
        <begin position="305"/>
        <end position="317"/>
    </location>
</feature>
<protein>
    <submittedName>
        <fullName evidence="10">Transcription factor LBX1</fullName>
    </submittedName>
</protein>
<dbReference type="InterPro" id="IPR051892">
    <property type="entry name" value="LBX_TF"/>
</dbReference>
<dbReference type="SUPFAM" id="SSF46689">
    <property type="entry name" value="Homeodomain-like"/>
    <property type="match status" value="1"/>
</dbReference>
<dbReference type="GO" id="GO:0000981">
    <property type="term" value="F:DNA-binding transcription factor activity, RNA polymerase II-specific"/>
    <property type="evidence" value="ECO:0007669"/>
    <property type="project" value="InterPro"/>
</dbReference>
<keyword evidence="2" id="KW-0217">Developmental protein</keyword>
<evidence type="ECO:0000256" key="2">
    <source>
        <dbReference type="ARBA" id="ARBA00022473"/>
    </source>
</evidence>
<dbReference type="FunFam" id="1.10.10.60:FF:000098">
    <property type="entry name" value="Transcription factor LBX1"/>
    <property type="match status" value="1"/>
</dbReference>
<dbReference type="Gene3D" id="1.10.10.60">
    <property type="entry name" value="Homeodomain-like"/>
    <property type="match status" value="1"/>
</dbReference>
<dbReference type="GO" id="GO:1990837">
    <property type="term" value="F:sequence-specific double-stranded DNA binding"/>
    <property type="evidence" value="ECO:0007669"/>
    <property type="project" value="TreeGrafter"/>
</dbReference>
<feature type="region of interest" description="Disordered" evidence="8">
    <location>
        <begin position="214"/>
        <end position="361"/>
    </location>
</feature>
<feature type="compositionally biased region" description="Basic residues" evidence="8">
    <location>
        <begin position="224"/>
        <end position="254"/>
    </location>
</feature>
<dbReference type="InterPro" id="IPR017970">
    <property type="entry name" value="Homeobox_CS"/>
</dbReference>
<feature type="compositionally biased region" description="Low complexity" evidence="8">
    <location>
        <begin position="9"/>
        <end position="25"/>
    </location>
</feature>
<feature type="compositionally biased region" description="Polar residues" evidence="8">
    <location>
        <begin position="344"/>
        <end position="359"/>
    </location>
</feature>
<feature type="region of interest" description="Disordered" evidence="8">
    <location>
        <begin position="1"/>
        <end position="166"/>
    </location>
</feature>
<feature type="DNA-binding region" description="Homeobox" evidence="6">
    <location>
        <begin position="492"/>
        <end position="551"/>
    </location>
</feature>
<dbReference type="AlphaFoldDB" id="A0A195EU34"/>
<gene>
    <name evidence="10" type="ORF">ALC56_13897</name>
</gene>
<dbReference type="Pfam" id="PF00046">
    <property type="entry name" value="Homeodomain"/>
    <property type="match status" value="1"/>
</dbReference>
<feature type="compositionally biased region" description="Low complexity" evidence="8">
    <location>
        <begin position="264"/>
        <end position="302"/>
    </location>
</feature>
<dbReference type="CDD" id="cd00086">
    <property type="entry name" value="homeodomain"/>
    <property type="match status" value="1"/>
</dbReference>
<dbReference type="EMBL" id="KQ981965">
    <property type="protein sequence ID" value="KYN31758.1"/>
    <property type="molecule type" value="Genomic_DNA"/>
</dbReference>
<feature type="compositionally biased region" description="Low complexity" evidence="8">
    <location>
        <begin position="318"/>
        <end position="335"/>
    </location>
</feature>
<feature type="compositionally biased region" description="Basic and acidic residues" evidence="8">
    <location>
        <begin position="77"/>
        <end position="98"/>
    </location>
</feature>
<evidence type="ECO:0000256" key="7">
    <source>
        <dbReference type="RuleBase" id="RU000682"/>
    </source>
</evidence>
<keyword evidence="3 6" id="KW-0238">DNA-binding</keyword>
<dbReference type="SMART" id="SM00389">
    <property type="entry name" value="HOX"/>
    <property type="match status" value="1"/>
</dbReference>
<evidence type="ECO:0000256" key="6">
    <source>
        <dbReference type="PROSITE-ProRule" id="PRU00108"/>
    </source>
</evidence>
<name>A0A195EU34_9HYME</name>
<dbReference type="Proteomes" id="UP000078541">
    <property type="component" value="Unassembled WGS sequence"/>
</dbReference>
<evidence type="ECO:0000313" key="11">
    <source>
        <dbReference type="Proteomes" id="UP000078541"/>
    </source>
</evidence>
<evidence type="ECO:0000256" key="4">
    <source>
        <dbReference type="ARBA" id="ARBA00023155"/>
    </source>
</evidence>
<organism evidence="10 11">
    <name type="scientific">Trachymyrmex septentrionalis</name>
    <dbReference type="NCBI Taxonomy" id="34720"/>
    <lineage>
        <taxon>Eukaryota</taxon>
        <taxon>Metazoa</taxon>
        <taxon>Ecdysozoa</taxon>
        <taxon>Arthropoda</taxon>
        <taxon>Hexapoda</taxon>
        <taxon>Insecta</taxon>
        <taxon>Pterygota</taxon>
        <taxon>Neoptera</taxon>
        <taxon>Endopterygota</taxon>
        <taxon>Hymenoptera</taxon>
        <taxon>Apocrita</taxon>
        <taxon>Aculeata</taxon>
        <taxon>Formicoidea</taxon>
        <taxon>Formicidae</taxon>
        <taxon>Myrmicinae</taxon>
        <taxon>Trachymyrmex</taxon>
    </lineage>
</organism>
<sequence length="596" mass="66718">MCTTEMTESYTMSPSTTVSSSAVTPGCVSSSSAHRRTSCRGSPGRGDVQDDEDEISVGCPSPLPLVVATPNTEDELASSREDYADRLSPRRTYPRDSMTEDEERDYSRNGEYRMSNGRTSSRTRESGDSVTTLRDDEEDEEEEEEVDSRTGSNGAAAAGTTDDYFKPLKRLKMVQMQHSDEEDERERESNDRGVKSFSILDILSHRPKAKIVRPWDTTDSGLGHQHRHHLQQQHHHHHHHHQQHHLHHHHHSSHPSHATGPRDLSLMGMSLASMSGSISEPPLSSSSSSGRSSVSDSGSPDPLAHHHHHHAALHHAGIHPGLHHPALQQPQQQQQLKRKMPQQHGSHAGQNGKRTTGQGSPLDALFQMTSKTFDAGEHSQGCRPHHVPGVGGVPVLKESLPNHPYRFMHTYMSSSVICLFVANAGREIEKDKCATRNRTIHSSCACNAIPLFSPSEAFRIVGGPALPADVSIRREQANHLNLFNNRQQPKKKRKSRTAFTNQQIFELEKRFLYQKYLSPADRDEIAAQLGLSNAQVITWFQNRRAKLKRDMEELKKDVQTVNPLLVAQHHKTFLENVQDLGILKKRPLPNSMDEKS</sequence>
<evidence type="ECO:0000256" key="1">
    <source>
        <dbReference type="ARBA" id="ARBA00004123"/>
    </source>
</evidence>
<dbReference type="PANTHER" id="PTHR24336:SF8">
    <property type="entry name" value="LADYBIRD EARLY-RELATED"/>
    <property type="match status" value="1"/>
</dbReference>
<evidence type="ECO:0000259" key="9">
    <source>
        <dbReference type="PROSITE" id="PS50071"/>
    </source>
</evidence>
<dbReference type="PROSITE" id="PS00027">
    <property type="entry name" value="HOMEOBOX_1"/>
    <property type="match status" value="1"/>
</dbReference>
<dbReference type="InterPro" id="IPR009057">
    <property type="entry name" value="Homeodomain-like_sf"/>
</dbReference>
<evidence type="ECO:0000256" key="5">
    <source>
        <dbReference type="ARBA" id="ARBA00023242"/>
    </source>
</evidence>
<accession>A0A195EU34</accession>
<keyword evidence="5 6" id="KW-0539">Nucleus</keyword>
<proteinExistence type="predicted"/>
<dbReference type="PROSITE" id="PS50071">
    <property type="entry name" value="HOMEOBOX_2"/>
    <property type="match status" value="1"/>
</dbReference>
<dbReference type="PANTHER" id="PTHR24336">
    <property type="entry name" value="TRANSCRIPTION FACTOR LBX"/>
    <property type="match status" value="1"/>
</dbReference>
<evidence type="ECO:0000313" key="10">
    <source>
        <dbReference type="EMBL" id="KYN31758.1"/>
    </source>
</evidence>
<feature type="compositionally biased region" description="Acidic residues" evidence="8">
    <location>
        <begin position="135"/>
        <end position="146"/>
    </location>
</feature>
<dbReference type="PRINTS" id="PR00031">
    <property type="entry name" value="HTHREPRESSR"/>
</dbReference>
<evidence type="ECO:0000256" key="3">
    <source>
        <dbReference type="ARBA" id="ARBA00023125"/>
    </source>
</evidence>
<reference evidence="10 11" key="1">
    <citation type="submission" date="2016-03" db="EMBL/GenBank/DDBJ databases">
        <title>Trachymyrmex septentrionalis WGS genome.</title>
        <authorList>
            <person name="Nygaard S."/>
            <person name="Hu H."/>
            <person name="Boomsma J."/>
            <person name="Zhang G."/>
        </authorList>
    </citation>
    <scope>NUCLEOTIDE SEQUENCE [LARGE SCALE GENOMIC DNA]</scope>
    <source>
        <strain evidence="10">Tsep2-gDNA-1</strain>
        <tissue evidence="10">Whole body</tissue>
    </source>
</reference>
<keyword evidence="11" id="KW-1185">Reference proteome</keyword>
<feature type="domain" description="Homeobox" evidence="9">
    <location>
        <begin position="490"/>
        <end position="550"/>
    </location>
</feature>
<dbReference type="GO" id="GO:0005634">
    <property type="term" value="C:nucleus"/>
    <property type="evidence" value="ECO:0007669"/>
    <property type="project" value="UniProtKB-SubCell"/>
</dbReference>
<dbReference type="InterPro" id="IPR000047">
    <property type="entry name" value="HTH_motif"/>
</dbReference>
<dbReference type="InterPro" id="IPR001356">
    <property type="entry name" value="HD"/>
</dbReference>
<evidence type="ECO:0000256" key="8">
    <source>
        <dbReference type="SAM" id="MobiDB-lite"/>
    </source>
</evidence>
<keyword evidence="4 6" id="KW-0371">Homeobox</keyword>
<comment type="subcellular location">
    <subcellularLocation>
        <location evidence="1 6 7">Nucleus</location>
    </subcellularLocation>
</comment>